<dbReference type="InterPro" id="IPR051468">
    <property type="entry name" value="Fungal_SecMetab_SDRs"/>
</dbReference>
<dbReference type="SUPFAM" id="SSF51735">
    <property type="entry name" value="NAD(P)-binding Rossmann-fold domains"/>
    <property type="match status" value="1"/>
</dbReference>
<gene>
    <name evidence="2" type="ORF">Clacol_001909</name>
</gene>
<dbReference type="GO" id="GO:0016491">
    <property type="term" value="F:oxidoreductase activity"/>
    <property type="evidence" value="ECO:0007669"/>
    <property type="project" value="TreeGrafter"/>
</dbReference>
<proteinExistence type="inferred from homology"/>
<evidence type="ECO:0008006" key="4">
    <source>
        <dbReference type="Google" id="ProtNLM"/>
    </source>
</evidence>
<dbReference type="InterPro" id="IPR036291">
    <property type="entry name" value="NAD(P)-bd_dom_sf"/>
</dbReference>
<reference evidence="2" key="1">
    <citation type="submission" date="2021-10" db="EMBL/GenBank/DDBJ databases">
        <title>De novo Genome Assembly of Clathrus columnatus (Basidiomycota, Fungi) Using Illumina and Nanopore Sequence Data.</title>
        <authorList>
            <person name="Ogiso-Tanaka E."/>
            <person name="Itagaki H."/>
            <person name="Hosoya T."/>
            <person name="Hosaka K."/>
        </authorList>
    </citation>
    <scope>NUCLEOTIDE SEQUENCE</scope>
    <source>
        <strain evidence="2">MO-923</strain>
    </source>
</reference>
<keyword evidence="3" id="KW-1185">Reference proteome</keyword>
<dbReference type="EMBL" id="BPWL01000002">
    <property type="protein sequence ID" value="GJJ07704.1"/>
    <property type="molecule type" value="Genomic_DNA"/>
</dbReference>
<evidence type="ECO:0000313" key="3">
    <source>
        <dbReference type="Proteomes" id="UP001050691"/>
    </source>
</evidence>
<dbReference type="AlphaFoldDB" id="A0AAV5A4L7"/>
<protein>
    <recommendedName>
        <fullName evidence="4">NAD(P)-binding protein</fullName>
    </recommendedName>
</protein>
<dbReference type="PANTHER" id="PTHR43544:SF12">
    <property type="entry name" value="NAD(P)-BINDING ROSSMANN-FOLD SUPERFAMILY PROTEIN"/>
    <property type="match status" value="1"/>
</dbReference>
<evidence type="ECO:0000256" key="1">
    <source>
        <dbReference type="ARBA" id="ARBA00006484"/>
    </source>
</evidence>
<dbReference type="GO" id="GO:0005737">
    <property type="term" value="C:cytoplasm"/>
    <property type="evidence" value="ECO:0007669"/>
    <property type="project" value="TreeGrafter"/>
</dbReference>
<evidence type="ECO:0000313" key="2">
    <source>
        <dbReference type="EMBL" id="GJJ07704.1"/>
    </source>
</evidence>
<comment type="caution">
    <text evidence="2">The sequence shown here is derived from an EMBL/GenBank/DDBJ whole genome shotgun (WGS) entry which is preliminary data.</text>
</comment>
<name>A0AAV5A4L7_9AGAM</name>
<dbReference type="PANTHER" id="PTHR43544">
    <property type="entry name" value="SHORT-CHAIN DEHYDROGENASE/REDUCTASE"/>
    <property type="match status" value="1"/>
</dbReference>
<organism evidence="2 3">
    <name type="scientific">Clathrus columnatus</name>
    <dbReference type="NCBI Taxonomy" id="1419009"/>
    <lineage>
        <taxon>Eukaryota</taxon>
        <taxon>Fungi</taxon>
        <taxon>Dikarya</taxon>
        <taxon>Basidiomycota</taxon>
        <taxon>Agaricomycotina</taxon>
        <taxon>Agaricomycetes</taxon>
        <taxon>Phallomycetidae</taxon>
        <taxon>Phallales</taxon>
        <taxon>Clathraceae</taxon>
        <taxon>Clathrus</taxon>
    </lineage>
</organism>
<sequence>MLPYVLITPSSRGLSLALARYYLQNTNYAVVATHRSADEQIIRHRILRTDSDAGTERTNNSNGNDSRLTLLPLELTSEESIASAANQLAARLPPDAHLHTAWITGGVLHTEKRPQDIDYDTLINSFKINVISHLLIIKHFSRFLPEYSGNSPSRSAHQNLTRWVHISARLGSISDNRSGGWYSYRSSKAALNQIIKTFDIQLQTQSRTHSKNHPATICVGVQPGTVKTELSKSFWGEDSKGRHDPELMEPKEAAHKLVNVVSNLTEGQRGRIWDWAGRLVEW</sequence>
<dbReference type="Gene3D" id="3.40.50.720">
    <property type="entry name" value="NAD(P)-binding Rossmann-like Domain"/>
    <property type="match status" value="1"/>
</dbReference>
<accession>A0AAV5A4L7</accession>
<comment type="similarity">
    <text evidence="1">Belongs to the short-chain dehydrogenases/reductases (SDR) family.</text>
</comment>
<dbReference type="Proteomes" id="UP001050691">
    <property type="component" value="Unassembled WGS sequence"/>
</dbReference>